<feature type="compositionally biased region" description="Basic residues" evidence="2">
    <location>
        <begin position="15"/>
        <end position="24"/>
    </location>
</feature>
<evidence type="ECO:0000256" key="3">
    <source>
        <dbReference type="SAM" id="Phobius"/>
    </source>
</evidence>
<dbReference type="GO" id="GO:0004222">
    <property type="term" value="F:metalloendopeptidase activity"/>
    <property type="evidence" value="ECO:0007669"/>
    <property type="project" value="TreeGrafter"/>
</dbReference>
<organism evidence="5 6">
    <name type="scientific">Nocardioides humilatus</name>
    <dbReference type="NCBI Taxonomy" id="2607660"/>
    <lineage>
        <taxon>Bacteria</taxon>
        <taxon>Bacillati</taxon>
        <taxon>Actinomycetota</taxon>
        <taxon>Actinomycetes</taxon>
        <taxon>Propionibacteriales</taxon>
        <taxon>Nocardioidaceae</taxon>
        <taxon>Nocardioides</taxon>
    </lineage>
</organism>
<feature type="transmembrane region" description="Helical" evidence="3">
    <location>
        <begin position="107"/>
        <end position="127"/>
    </location>
</feature>
<feature type="region of interest" description="Disordered" evidence="2">
    <location>
        <begin position="1"/>
        <end position="50"/>
    </location>
</feature>
<reference evidence="5 6" key="1">
    <citation type="submission" date="2019-09" db="EMBL/GenBank/DDBJ databases">
        <title>Nocardioides panacisoli sp. nov., isolated from the soil of a ginseng field.</title>
        <authorList>
            <person name="Cho C."/>
        </authorList>
    </citation>
    <scope>NUCLEOTIDE SEQUENCE [LARGE SCALE GENOMIC DNA]</scope>
    <source>
        <strain evidence="5 6">BN130099</strain>
    </source>
</reference>
<keyword evidence="6" id="KW-1185">Reference proteome</keyword>
<feature type="domain" description="M23ase beta-sheet core" evidence="4">
    <location>
        <begin position="243"/>
        <end position="337"/>
    </location>
</feature>
<dbReference type="PANTHER" id="PTHR21666">
    <property type="entry name" value="PEPTIDASE-RELATED"/>
    <property type="match status" value="1"/>
</dbReference>
<feature type="compositionally biased region" description="Basic and acidic residues" evidence="2">
    <location>
        <begin position="26"/>
        <end position="35"/>
    </location>
</feature>
<sequence>MRTRSSSGDYERMGNHRGARRAPARARSDRSHRSAEAYTGRRVAGRAAASAAAPVPEVLRAVVPELPPITVELPAIFTDSTAGSLRPAIPGKRRAEKTPRTTRLRGLPSMPVVVGVAALAVAAGGVLNTSGTRLVDNPTARMSAPNAASGEIGSSVYDTLGRSPVLSRDSDRDALDDASEATLQQEVEAQAEQRNEALGNLAQQAEKEAKNINLNAWVLPVDPGLYHLTATFGQCSGLWSHCHTGLDFAGDTGTPIHAVANGVVTSTAYEGAYGNQTIVTLEDGTEIWYCHQNSFAVSVGDNVVAGQVIGYMGSTGNTTGPHLHLEVRPGGGDPVDPYAALIVNGIHP</sequence>
<name>A0A5B1LKF5_9ACTN</name>
<proteinExistence type="predicted"/>
<feature type="coiled-coil region" evidence="1">
    <location>
        <begin position="188"/>
        <end position="215"/>
    </location>
</feature>
<dbReference type="SUPFAM" id="SSF51261">
    <property type="entry name" value="Duplicated hybrid motif"/>
    <property type="match status" value="1"/>
</dbReference>
<dbReference type="CDD" id="cd12797">
    <property type="entry name" value="M23_peptidase"/>
    <property type="match status" value="1"/>
</dbReference>
<dbReference type="EMBL" id="VUJV01000001">
    <property type="protein sequence ID" value="KAA1421201.1"/>
    <property type="molecule type" value="Genomic_DNA"/>
</dbReference>
<dbReference type="InterPro" id="IPR016047">
    <property type="entry name" value="M23ase_b-sheet_dom"/>
</dbReference>
<keyword evidence="3" id="KW-1133">Transmembrane helix</keyword>
<accession>A0A5B1LKF5</accession>
<evidence type="ECO:0000259" key="4">
    <source>
        <dbReference type="Pfam" id="PF01551"/>
    </source>
</evidence>
<feature type="compositionally biased region" description="Low complexity" evidence="2">
    <location>
        <begin position="36"/>
        <end position="50"/>
    </location>
</feature>
<gene>
    <name evidence="5" type="ORF">F0U44_02500</name>
</gene>
<comment type="caution">
    <text evidence="5">The sequence shown here is derived from an EMBL/GenBank/DDBJ whole genome shotgun (WGS) entry which is preliminary data.</text>
</comment>
<reference evidence="5 6" key="2">
    <citation type="submission" date="2019-09" db="EMBL/GenBank/DDBJ databases">
        <authorList>
            <person name="Jin C."/>
        </authorList>
    </citation>
    <scope>NUCLEOTIDE SEQUENCE [LARGE SCALE GENOMIC DNA]</scope>
    <source>
        <strain evidence="5 6">BN130099</strain>
    </source>
</reference>
<evidence type="ECO:0000313" key="6">
    <source>
        <dbReference type="Proteomes" id="UP000325003"/>
    </source>
</evidence>
<dbReference type="InterPro" id="IPR050570">
    <property type="entry name" value="Cell_wall_metabolism_enzyme"/>
</dbReference>
<dbReference type="Gene3D" id="2.70.70.10">
    <property type="entry name" value="Glucose Permease (Domain IIA)"/>
    <property type="match status" value="1"/>
</dbReference>
<dbReference type="Pfam" id="PF01551">
    <property type="entry name" value="Peptidase_M23"/>
    <property type="match status" value="1"/>
</dbReference>
<protein>
    <submittedName>
        <fullName evidence="5">M23 family metallopeptidase</fullName>
    </submittedName>
</protein>
<keyword evidence="3" id="KW-0472">Membrane</keyword>
<evidence type="ECO:0000256" key="1">
    <source>
        <dbReference type="SAM" id="Coils"/>
    </source>
</evidence>
<keyword evidence="1" id="KW-0175">Coiled coil</keyword>
<keyword evidence="3" id="KW-0812">Transmembrane</keyword>
<evidence type="ECO:0000313" key="5">
    <source>
        <dbReference type="EMBL" id="KAA1421201.1"/>
    </source>
</evidence>
<dbReference type="InterPro" id="IPR011055">
    <property type="entry name" value="Dup_hybrid_motif"/>
</dbReference>
<dbReference type="AlphaFoldDB" id="A0A5B1LKF5"/>
<dbReference type="Proteomes" id="UP000325003">
    <property type="component" value="Unassembled WGS sequence"/>
</dbReference>
<dbReference type="PANTHER" id="PTHR21666:SF270">
    <property type="entry name" value="MUREIN HYDROLASE ACTIVATOR ENVC"/>
    <property type="match status" value="1"/>
</dbReference>
<evidence type="ECO:0000256" key="2">
    <source>
        <dbReference type="SAM" id="MobiDB-lite"/>
    </source>
</evidence>